<reference evidence="3 4" key="1">
    <citation type="journal article" date="2018" name="Plant J.">
        <title>Genome sequences of Chlorella sorokiniana UTEX 1602 and Micractinium conductrix SAG 241.80: implications to maltose excretion by a green alga.</title>
        <authorList>
            <person name="Arriola M.B."/>
            <person name="Velmurugan N."/>
            <person name="Zhang Y."/>
            <person name="Plunkett M.H."/>
            <person name="Hondzo H."/>
            <person name="Barney B.M."/>
        </authorList>
    </citation>
    <scope>NUCLEOTIDE SEQUENCE [LARGE SCALE GENOMIC DNA]</scope>
    <source>
        <strain evidence="4">UTEX 1602</strain>
    </source>
</reference>
<dbReference type="Proteomes" id="UP000239899">
    <property type="component" value="Unassembled WGS sequence"/>
</dbReference>
<dbReference type="PROSITE" id="PS50213">
    <property type="entry name" value="FAS1"/>
    <property type="match status" value="1"/>
</dbReference>
<evidence type="ECO:0000259" key="1">
    <source>
        <dbReference type="PROSITE" id="PS50213"/>
    </source>
</evidence>
<dbReference type="EMBL" id="LHPG02000008">
    <property type="protein sequence ID" value="PRW56406.1"/>
    <property type="molecule type" value="Genomic_DNA"/>
</dbReference>
<dbReference type="InterPro" id="IPR036378">
    <property type="entry name" value="FAS1_dom_sf"/>
</dbReference>
<dbReference type="PROSITE" id="PS51782">
    <property type="entry name" value="LYSM"/>
    <property type="match status" value="2"/>
</dbReference>
<dbReference type="OrthoDB" id="513636at2759"/>
<name>A0A2P6TQQ9_CHLSO</name>
<dbReference type="SMART" id="SM00554">
    <property type="entry name" value="FAS1"/>
    <property type="match status" value="1"/>
</dbReference>
<organism evidence="3 4">
    <name type="scientific">Chlorella sorokiniana</name>
    <name type="common">Freshwater green alga</name>
    <dbReference type="NCBI Taxonomy" id="3076"/>
    <lineage>
        <taxon>Eukaryota</taxon>
        <taxon>Viridiplantae</taxon>
        <taxon>Chlorophyta</taxon>
        <taxon>core chlorophytes</taxon>
        <taxon>Trebouxiophyceae</taxon>
        <taxon>Chlorellales</taxon>
        <taxon>Chlorellaceae</taxon>
        <taxon>Chlorella clade</taxon>
        <taxon>Chlorella</taxon>
    </lineage>
</organism>
<dbReference type="SUPFAM" id="SSF82153">
    <property type="entry name" value="FAS1 domain"/>
    <property type="match status" value="1"/>
</dbReference>
<evidence type="ECO:0000313" key="4">
    <source>
        <dbReference type="Proteomes" id="UP000239899"/>
    </source>
</evidence>
<dbReference type="Gene3D" id="3.10.350.10">
    <property type="entry name" value="LysM domain"/>
    <property type="match status" value="2"/>
</dbReference>
<dbReference type="Pfam" id="PF01476">
    <property type="entry name" value="LysM"/>
    <property type="match status" value="2"/>
</dbReference>
<dbReference type="AlphaFoldDB" id="A0A2P6TQQ9"/>
<gene>
    <name evidence="3" type="ORF">C2E21_4613</name>
</gene>
<proteinExistence type="predicted"/>
<evidence type="ECO:0000259" key="2">
    <source>
        <dbReference type="PROSITE" id="PS51782"/>
    </source>
</evidence>
<feature type="domain" description="LysM" evidence="2">
    <location>
        <begin position="266"/>
        <end position="311"/>
    </location>
</feature>
<dbReference type="InterPro" id="IPR036779">
    <property type="entry name" value="LysM_dom_sf"/>
</dbReference>
<protein>
    <submittedName>
        <fullName evidence="3">Beta-Ig-H3 fasciclin</fullName>
    </submittedName>
</protein>
<feature type="domain" description="FAS1" evidence="1">
    <location>
        <begin position="105"/>
        <end position="246"/>
    </location>
</feature>
<dbReference type="InterPro" id="IPR018392">
    <property type="entry name" value="LysM"/>
</dbReference>
<dbReference type="PANTHER" id="PTHR33734:SF22">
    <property type="entry name" value="MEMBRANE-BOUND LYTIC MUREIN TRANSGLYCOSYLASE D"/>
    <property type="match status" value="1"/>
</dbReference>
<sequence length="314" mass="33453">MAHCGCWERKQTLARALAGSSLTPRGTHTNMRGISLLLFAALAGHALAVPCNYKLSKGDTLFDIAEANDLNVTDIAAINPEIADPENVIAGTVIRLPCKEDSTGEGNIVALLRNRKDTFYLYSAIVAAGLERELFRRKRNTVVAPNDAAFEKLLTALNTNVTELLGDEELLQNVLSYHVITDGAFEAADFEAGSELDTLLKGKTIKVVGTNTTLEGFEGVGGQIAKPVVADLSAGSNVVHIIDSVLVPVTDANEVQPPTPAPSGACTYTVKEKDTLFDIAKLEGTTVEALTALNPDVKDPDLIQPGTEIKLKEC</sequence>
<accession>A0A2P6TQQ9</accession>
<dbReference type="CDD" id="cd00118">
    <property type="entry name" value="LysM"/>
    <property type="match status" value="2"/>
</dbReference>
<dbReference type="Gene3D" id="2.30.180.10">
    <property type="entry name" value="FAS1 domain"/>
    <property type="match status" value="1"/>
</dbReference>
<dbReference type="InterPro" id="IPR000782">
    <property type="entry name" value="FAS1_domain"/>
</dbReference>
<dbReference type="SUPFAM" id="SSF54106">
    <property type="entry name" value="LysM domain"/>
    <property type="match status" value="2"/>
</dbReference>
<dbReference type="Pfam" id="PF02469">
    <property type="entry name" value="Fasciclin"/>
    <property type="match status" value="1"/>
</dbReference>
<dbReference type="PANTHER" id="PTHR33734">
    <property type="entry name" value="LYSM DOMAIN-CONTAINING GPI-ANCHORED PROTEIN 2"/>
    <property type="match status" value="1"/>
</dbReference>
<evidence type="ECO:0000313" key="3">
    <source>
        <dbReference type="EMBL" id="PRW56406.1"/>
    </source>
</evidence>
<feature type="domain" description="LysM" evidence="2">
    <location>
        <begin position="51"/>
        <end position="96"/>
    </location>
</feature>
<comment type="caution">
    <text evidence="3">The sequence shown here is derived from an EMBL/GenBank/DDBJ whole genome shotgun (WGS) entry which is preliminary data.</text>
</comment>
<keyword evidence="4" id="KW-1185">Reference proteome</keyword>
<dbReference type="SMART" id="SM00257">
    <property type="entry name" value="LysM"/>
    <property type="match status" value="2"/>
</dbReference>